<proteinExistence type="predicted"/>
<accession>A0ABY6FPR8</accession>
<gene>
    <name evidence="3" type="ORF">N9A08_11215</name>
</gene>
<keyword evidence="4" id="KW-1185">Reference proteome</keyword>
<evidence type="ECO:0000256" key="2">
    <source>
        <dbReference type="SAM" id="Phobius"/>
    </source>
</evidence>
<dbReference type="EMBL" id="CP106856">
    <property type="protein sequence ID" value="UYB35200.1"/>
    <property type="molecule type" value="Genomic_DNA"/>
</dbReference>
<sequence length="287" mass="29462">MASNTTIRNNAEAAMAAHKARRRRTLEDAFLASAAAASGALMLWAGLTLRGPAPAPGEGFRSTTDLQAAAGLIAGWAGLLVLAWWTVGLGAAFLSAALLRAGNFRSARFIGRLSPGFLKRLAAAVLGVQLAVAPLPALAAPPVQVTSTAAPSTGASSPAADPAWQLEGEAARPPAALDRSVPSGPADSNRTNAAVNPAWKPSPGPVPGSLLIPGETRMPAQLEGTVTVTAGDTLWDLAAARLGPLATDLEIARYWPAWHEKNRSVIGPDPHRLLPGQILAVPSPATY</sequence>
<feature type="transmembrane region" description="Helical" evidence="2">
    <location>
        <begin position="69"/>
        <end position="99"/>
    </location>
</feature>
<keyword evidence="2" id="KW-0812">Transmembrane</keyword>
<evidence type="ECO:0000256" key="1">
    <source>
        <dbReference type="SAM" id="MobiDB-lite"/>
    </source>
</evidence>
<evidence type="ECO:0000313" key="3">
    <source>
        <dbReference type="EMBL" id="UYB35200.1"/>
    </source>
</evidence>
<dbReference type="CDD" id="cd00118">
    <property type="entry name" value="LysM"/>
    <property type="match status" value="1"/>
</dbReference>
<organism evidence="3 4">
    <name type="scientific">Arthrobacter koreensis</name>
    <dbReference type="NCBI Taxonomy" id="199136"/>
    <lineage>
        <taxon>Bacteria</taxon>
        <taxon>Bacillati</taxon>
        <taxon>Actinomycetota</taxon>
        <taxon>Actinomycetes</taxon>
        <taxon>Micrococcales</taxon>
        <taxon>Micrococcaceae</taxon>
        <taxon>Arthrobacter</taxon>
    </lineage>
</organism>
<dbReference type="InterPro" id="IPR036779">
    <property type="entry name" value="LysM_dom_sf"/>
</dbReference>
<protein>
    <submittedName>
        <fullName evidence="3">LysM peptidoglycan-binding domain-containing protein</fullName>
    </submittedName>
</protein>
<keyword evidence="2" id="KW-1133">Transmembrane helix</keyword>
<dbReference type="Gene3D" id="3.10.350.10">
    <property type="entry name" value="LysM domain"/>
    <property type="match status" value="1"/>
</dbReference>
<evidence type="ECO:0000313" key="4">
    <source>
        <dbReference type="Proteomes" id="UP001063368"/>
    </source>
</evidence>
<keyword evidence="2" id="KW-0472">Membrane</keyword>
<feature type="region of interest" description="Disordered" evidence="1">
    <location>
        <begin position="169"/>
        <end position="202"/>
    </location>
</feature>
<feature type="transmembrane region" description="Helical" evidence="2">
    <location>
        <begin position="29"/>
        <end position="49"/>
    </location>
</feature>
<dbReference type="RefSeq" id="WP_263127237.1">
    <property type="nucleotide sequence ID" value="NZ_CP106856.1"/>
</dbReference>
<dbReference type="InterPro" id="IPR018392">
    <property type="entry name" value="LysM"/>
</dbReference>
<name>A0ABY6FPR8_9MICC</name>
<reference evidence="3" key="1">
    <citation type="submission" date="2022-09" db="EMBL/GenBank/DDBJ databases">
        <authorList>
            <person name="Li D."/>
            <person name="Cheng J."/>
            <person name="Li Y."/>
        </authorList>
    </citation>
    <scope>NUCLEOTIDE SEQUENCE</scope>
    <source>
        <strain evidence="3">DL</strain>
    </source>
</reference>
<dbReference type="Proteomes" id="UP001063368">
    <property type="component" value="Chromosome"/>
</dbReference>